<dbReference type="PROSITE" id="PS51184">
    <property type="entry name" value="JMJC"/>
    <property type="match status" value="1"/>
</dbReference>
<accession>A0A0G4INK3</accession>
<feature type="domain" description="JmjC" evidence="3">
    <location>
        <begin position="240"/>
        <end position="406"/>
    </location>
</feature>
<feature type="domain" description="JmjN" evidence="2">
    <location>
        <begin position="98"/>
        <end position="140"/>
    </location>
</feature>
<dbReference type="Proteomes" id="UP000039324">
    <property type="component" value="Unassembled WGS sequence"/>
</dbReference>
<dbReference type="PROSITE" id="PS51183">
    <property type="entry name" value="JMJN"/>
    <property type="match status" value="1"/>
</dbReference>
<proteinExistence type="predicted"/>
<reference evidence="4 5" key="1">
    <citation type="submission" date="2015-02" db="EMBL/GenBank/DDBJ databases">
        <authorList>
            <person name="Chooi Y.-H."/>
        </authorList>
    </citation>
    <scope>NUCLEOTIDE SEQUENCE [LARGE SCALE GENOMIC DNA]</scope>
    <source>
        <strain evidence="4">E3</strain>
    </source>
</reference>
<sequence>MTCCAQDPASLASDAPASSSPVPRSRAGGSRRRRSESSQTTDDSNGNGTEPRRSGRRRRVNNVAYEPDSFKEAELLQQALRASIIAAHSTKVNTIDDAPVFHPTEEEFRDPLAYIDSIRDDVEDEYGICKIVPPASWRPPVMFDDGKVETFPTRIQPIHRLQEGIGFDYADRRYTVSEYKRMADDFYRSHFGCEPGTMSSDTIEDHYWKIVKSGNQDVFVEYGNDVDSTSFGSGFPSRGPYATHPWNLNNIARLPRSVIGSLKSGISGVTVPWVYFGMLFSSFCWHTEDLWMYSINYNHFGAPKTWYGAPGCDHRKVEKAMRDQVPGLFKEEPDLAMQLVTQLLPSTLVAADVSICHAVQNAGEFIVTFPRAFHAGFNQGFNCCEAVNFATDDWLQHGRHAVEDCRRFGKHPVFPTDKLLLNVIERDAGHCDKEVLQHELKHLTKTHEDWRSYWNLRGVERWIRVPVHAEQDDETAVELCSLCNQWCYLSFMKCSCNPNRIVCLHHSNDAKGCKCPVPEMSAFYRYDVSDLTALAESLASR</sequence>
<dbReference type="Gene3D" id="2.60.120.650">
    <property type="entry name" value="Cupin"/>
    <property type="match status" value="1"/>
</dbReference>
<dbReference type="AlphaFoldDB" id="A0A0G4INK3"/>
<evidence type="ECO:0000256" key="1">
    <source>
        <dbReference type="SAM" id="MobiDB-lite"/>
    </source>
</evidence>
<gene>
    <name evidence="4" type="ORF">PBRA_005363</name>
</gene>
<feature type="compositionally biased region" description="Low complexity" evidence="1">
    <location>
        <begin position="1"/>
        <end position="28"/>
    </location>
</feature>
<evidence type="ECO:0008006" key="6">
    <source>
        <dbReference type="Google" id="ProtNLM"/>
    </source>
</evidence>
<evidence type="ECO:0000259" key="3">
    <source>
        <dbReference type="PROSITE" id="PS51184"/>
    </source>
</evidence>
<dbReference type="STRING" id="37360.A0A0G4INK3"/>
<evidence type="ECO:0000259" key="2">
    <source>
        <dbReference type="PROSITE" id="PS51183"/>
    </source>
</evidence>
<evidence type="ECO:0000313" key="5">
    <source>
        <dbReference type="Proteomes" id="UP000039324"/>
    </source>
</evidence>
<dbReference type="OMA" id="LYCGMLF"/>
<dbReference type="EMBL" id="CDSF01000076">
    <property type="protein sequence ID" value="CEO96759.1"/>
    <property type="molecule type" value="Genomic_DNA"/>
</dbReference>
<dbReference type="SMART" id="SM00545">
    <property type="entry name" value="JmjN"/>
    <property type="match status" value="1"/>
</dbReference>
<protein>
    <recommendedName>
        <fullName evidence="6">JmjC domain-containing protein</fullName>
    </recommendedName>
</protein>
<dbReference type="GO" id="GO:0032452">
    <property type="term" value="F:histone demethylase activity"/>
    <property type="evidence" value="ECO:0007669"/>
    <property type="project" value="TreeGrafter"/>
</dbReference>
<dbReference type="GO" id="GO:0010468">
    <property type="term" value="P:regulation of gene expression"/>
    <property type="evidence" value="ECO:0007669"/>
    <property type="project" value="TreeGrafter"/>
</dbReference>
<keyword evidence="5" id="KW-1185">Reference proteome</keyword>
<name>A0A0G4INK3_PLABS</name>
<dbReference type="SMART" id="SM00558">
    <property type="entry name" value="JmjC"/>
    <property type="match status" value="1"/>
</dbReference>
<dbReference type="Pfam" id="PF02373">
    <property type="entry name" value="JmjC"/>
    <property type="match status" value="1"/>
</dbReference>
<dbReference type="GO" id="GO:0000785">
    <property type="term" value="C:chromatin"/>
    <property type="evidence" value="ECO:0007669"/>
    <property type="project" value="TreeGrafter"/>
</dbReference>
<dbReference type="SUPFAM" id="SSF51197">
    <property type="entry name" value="Clavaminate synthase-like"/>
    <property type="match status" value="1"/>
</dbReference>
<dbReference type="InterPro" id="IPR003347">
    <property type="entry name" value="JmjC_dom"/>
</dbReference>
<evidence type="ECO:0000313" key="4">
    <source>
        <dbReference type="EMBL" id="CEO96759.1"/>
    </source>
</evidence>
<dbReference type="InterPro" id="IPR004198">
    <property type="entry name" value="Znf_C5HC2"/>
</dbReference>
<organism evidence="4 5">
    <name type="scientific">Plasmodiophora brassicae</name>
    <name type="common">Clubroot disease agent</name>
    <dbReference type="NCBI Taxonomy" id="37360"/>
    <lineage>
        <taxon>Eukaryota</taxon>
        <taxon>Sar</taxon>
        <taxon>Rhizaria</taxon>
        <taxon>Endomyxa</taxon>
        <taxon>Phytomyxea</taxon>
        <taxon>Plasmodiophorida</taxon>
        <taxon>Plasmodiophoridae</taxon>
        <taxon>Plasmodiophora</taxon>
    </lineage>
</organism>
<dbReference type="GO" id="GO:0005634">
    <property type="term" value="C:nucleus"/>
    <property type="evidence" value="ECO:0007669"/>
    <property type="project" value="TreeGrafter"/>
</dbReference>
<dbReference type="Pfam" id="PF02928">
    <property type="entry name" value="zf-C5HC2"/>
    <property type="match status" value="1"/>
</dbReference>
<dbReference type="InterPro" id="IPR003349">
    <property type="entry name" value="JmjN"/>
</dbReference>
<dbReference type="PANTHER" id="PTHR10694">
    <property type="entry name" value="LYSINE-SPECIFIC DEMETHYLASE"/>
    <property type="match status" value="1"/>
</dbReference>
<dbReference type="Pfam" id="PF02375">
    <property type="entry name" value="JmjN"/>
    <property type="match status" value="1"/>
</dbReference>
<dbReference type="OrthoDB" id="1678912at2759"/>
<feature type="region of interest" description="Disordered" evidence="1">
    <location>
        <begin position="1"/>
        <end position="61"/>
    </location>
</feature>